<dbReference type="Gene3D" id="3.40.630.30">
    <property type="match status" value="1"/>
</dbReference>
<dbReference type="InterPro" id="IPR051531">
    <property type="entry name" value="N-acetyltransferase"/>
</dbReference>
<keyword evidence="6" id="KW-1185">Reference proteome</keyword>
<dbReference type="PROSITE" id="PS51186">
    <property type="entry name" value="GNAT"/>
    <property type="match status" value="1"/>
</dbReference>
<evidence type="ECO:0000313" key="6">
    <source>
        <dbReference type="Proteomes" id="UP000460558"/>
    </source>
</evidence>
<feature type="domain" description="N-acetyltransferase" evidence="4">
    <location>
        <begin position="8"/>
        <end position="172"/>
    </location>
</feature>
<dbReference type="EMBL" id="VDEQ01000249">
    <property type="protein sequence ID" value="MQS38275.1"/>
    <property type="molecule type" value="Genomic_DNA"/>
</dbReference>
<evidence type="ECO:0000259" key="4">
    <source>
        <dbReference type="PROSITE" id="PS51186"/>
    </source>
</evidence>
<dbReference type="PANTHER" id="PTHR43792">
    <property type="entry name" value="GNAT FAMILY, PUTATIVE (AFU_ORTHOLOGUE AFUA_3G00765)-RELATED-RELATED"/>
    <property type="match status" value="1"/>
</dbReference>
<reference evidence="5 6" key="1">
    <citation type="submission" date="2019-06" db="EMBL/GenBank/DDBJ databases">
        <title>Comparative genomics and metabolomics analyses of clavulanic acid producing Streptomyces species provides insight into specialized metabolism and evolution of beta-lactam biosynthetic gene clusters.</title>
        <authorList>
            <person name="Moore M.A."/>
            <person name="Cruz-Morales P."/>
            <person name="Barona Gomez F."/>
            <person name="Kapil T."/>
        </authorList>
    </citation>
    <scope>NUCLEOTIDE SEQUENCE [LARGE SCALE GENOMIC DNA]</scope>
    <source>
        <strain evidence="5 6">T-272</strain>
    </source>
</reference>
<protein>
    <submittedName>
        <fullName evidence="5">GNAT family N-acetyltransferase</fullName>
    </submittedName>
</protein>
<evidence type="ECO:0000313" key="5">
    <source>
        <dbReference type="EMBL" id="MQS38275.1"/>
    </source>
</evidence>
<comment type="similarity">
    <text evidence="3">Belongs to the acetyltransferase family. RimJ subfamily.</text>
</comment>
<dbReference type="SUPFAM" id="SSF55729">
    <property type="entry name" value="Acyl-CoA N-acyltransferases (Nat)"/>
    <property type="match status" value="1"/>
</dbReference>
<proteinExistence type="inferred from homology"/>
<dbReference type="RefSeq" id="WP_153485481.1">
    <property type="nucleotide sequence ID" value="NZ_VDEQ01000249.1"/>
</dbReference>
<evidence type="ECO:0000256" key="3">
    <source>
        <dbReference type="ARBA" id="ARBA00038502"/>
    </source>
</evidence>
<organism evidence="5 6">
    <name type="scientific">Streptomyces katsurahamanus</name>
    <dbReference type="NCBI Taxonomy" id="2577098"/>
    <lineage>
        <taxon>Bacteria</taxon>
        <taxon>Bacillati</taxon>
        <taxon>Actinomycetota</taxon>
        <taxon>Actinomycetes</taxon>
        <taxon>Kitasatosporales</taxon>
        <taxon>Streptomycetaceae</taxon>
        <taxon>Streptomyces</taxon>
    </lineage>
</organism>
<accession>A0ABW9NYC3</accession>
<comment type="caution">
    <text evidence="5">The sequence shown here is derived from an EMBL/GenBank/DDBJ whole genome shotgun (WGS) entry which is preliminary data.</text>
</comment>
<dbReference type="PANTHER" id="PTHR43792:SF8">
    <property type="entry name" value="[RIBOSOMAL PROTEIN US5]-ALANINE N-ACETYLTRANSFERASE"/>
    <property type="match status" value="1"/>
</dbReference>
<dbReference type="Pfam" id="PF13302">
    <property type="entry name" value="Acetyltransf_3"/>
    <property type="match status" value="1"/>
</dbReference>
<dbReference type="Proteomes" id="UP000460558">
    <property type="component" value="Unassembled WGS sequence"/>
</dbReference>
<dbReference type="InterPro" id="IPR016181">
    <property type="entry name" value="Acyl_CoA_acyltransferase"/>
</dbReference>
<name>A0ABW9NYC3_9ACTN</name>
<keyword evidence="1" id="KW-0808">Transferase</keyword>
<keyword evidence="2" id="KW-0012">Acyltransferase</keyword>
<evidence type="ECO:0000256" key="2">
    <source>
        <dbReference type="ARBA" id="ARBA00023315"/>
    </source>
</evidence>
<sequence>MEISASAVGIEPWSEADFELLRAVNAPELMTHLGGPEPEEKLIARHRRYVDLSADRTGKGRMYRVVTADTGEKAGAVGFWDTLWRDQPVYETGWTILPEFHGRGLATAAALAVIAAARAKGGHRYLHAFPKAVNLPSNGVCRKAGFELMGECDIEYPPGNPILAHDWRFDLRAIPHP</sequence>
<evidence type="ECO:0000256" key="1">
    <source>
        <dbReference type="ARBA" id="ARBA00022679"/>
    </source>
</evidence>
<dbReference type="InterPro" id="IPR000182">
    <property type="entry name" value="GNAT_dom"/>
</dbReference>
<gene>
    <name evidence="5" type="ORF">FFZ77_22425</name>
</gene>